<protein>
    <submittedName>
        <fullName evidence="1">Uncharacterized protein</fullName>
    </submittedName>
</protein>
<sequence>MEAEETRLSTKFRTVKKKNKTVEENDAVTAVYEANHKRTKANPFSSHSDTFSSTKRPYISALEDPFWIVSMFDEYDAIITSGTFDIKPRPENSNILQPIVVGKRLHILCRRATIGIQVDLSVEVVDTEDTCVHHVLELHKFGTSQDTDVVVDIHHEEQSILVLLRTIL</sequence>
<dbReference type="EnsemblPlants" id="Bo3g093880.1">
    <property type="protein sequence ID" value="Bo3g093880.1"/>
    <property type="gene ID" value="Bo3g093880"/>
</dbReference>
<dbReference type="HOGENOM" id="CLU_1588737_0_0_1"/>
<proteinExistence type="predicted"/>
<keyword evidence="2" id="KW-1185">Reference proteome</keyword>
<evidence type="ECO:0000313" key="2">
    <source>
        <dbReference type="Proteomes" id="UP000032141"/>
    </source>
</evidence>
<accession>A0A0D3BEE3</accession>
<organism evidence="1 2">
    <name type="scientific">Brassica oleracea var. oleracea</name>
    <dbReference type="NCBI Taxonomy" id="109376"/>
    <lineage>
        <taxon>Eukaryota</taxon>
        <taxon>Viridiplantae</taxon>
        <taxon>Streptophyta</taxon>
        <taxon>Embryophyta</taxon>
        <taxon>Tracheophyta</taxon>
        <taxon>Spermatophyta</taxon>
        <taxon>Magnoliopsida</taxon>
        <taxon>eudicotyledons</taxon>
        <taxon>Gunneridae</taxon>
        <taxon>Pentapetalae</taxon>
        <taxon>rosids</taxon>
        <taxon>malvids</taxon>
        <taxon>Brassicales</taxon>
        <taxon>Brassicaceae</taxon>
        <taxon>Brassiceae</taxon>
        <taxon>Brassica</taxon>
    </lineage>
</organism>
<dbReference type="Proteomes" id="UP000032141">
    <property type="component" value="Chromosome C3"/>
</dbReference>
<evidence type="ECO:0000313" key="1">
    <source>
        <dbReference type="EnsemblPlants" id="Bo3g093880.1"/>
    </source>
</evidence>
<name>A0A0D3BEE3_BRAOL</name>
<dbReference type="Gramene" id="Bo3g093880.1">
    <property type="protein sequence ID" value="Bo3g093880.1"/>
    <property type="gene ID" value="Bo3g093880"/>
</dbReference>
<reference evidence="1" key="2">
    <citation type="submission" date="2015-03" db="UniProtKB">
        <authorList>
            <consortium name="EnsemblPlants"/>
        </authorList>
    </citation>
    <scope>IDENTIFICATION</scope>
</reference>
<reference evidence="1 2" key="1">
    <citation type="journal article" date="2014" name="Genome Biol.">
        <title>Transcriptome and methylome profiling reveals relics of genome dominance in the mesopolyploid Brassica oleracea.</title>
        <authorList>
            <person name="Parkin I.A."/>
            <person name="Koh C."/>
            <person name="Tang H."/>
            <person name="Robinson S.J."/>
            <person name="Kagale S."/>
            <person name="Clarke W.E."/>
            <person name="Town C.D."/>
            <person name="Nixon J."/>
            <person name="Krishnakumar V."/>
            <person name="Bidwell S.L."/>
            <person name="Denoeud F."/>
            <person name="Belcram H."/>
            <person name="Links M.G."/>
            <person name="Just J."/>
            <person name="Clarke C."/>
            <person name="Bender T."/>
            <person name="Huebert T."/>
            <person name="Mason A.S."/>
            <person name="Pires J.C."/>
            <person name="Barker G."/>
            <person name="Moore J."/>
            <person name="Walley P.G."/>
            <person name="Manoli S."/>
            <person name="Batley J."/>
            <person name="Edwards D."/>
            <person name="Nelson M.N."/>
            <person name="Wang X."/>
            <person name="Paterson A.H."/>
            <person name="King G."/>
            <person name="Bancroft I."/>
            <person name="Chalhoub B."/>
            <person name="Sharpe A.G."/>
        </authorList>
    </citation>
    <scope>NUCLEOTIDE SEQUENCE</scope>
    <source>
        <strain evidence="1 2">cv. TO1000</strain>
    </source>
</reference>
<dbReference type="AlphaFoldDB" id="A0A0D3BEE3"/>